<feature type="compositionally biased region" description="Gly residues" evidence="1">
    <location>
        <begin position="532"/>
        <end position="571"/>
    </location>
</feature>
<dbReference type="EMBL" id="BFEA01002634">
    <property type="protein sequence ID" value="GBG42147.1"/>
    <property type="molecule type" value="Genomic_DNA"/>
</dbReference>
<organism evidence="3 4">
    <name type="scientific">Chara braunii</name>
    <name type="common">Braun's stonewort</name>
    <dbReference type="NCBI Taxonomy" id="69332"/>
    <lineage>
        <taxon>Eukaryota</taxon>
        <taxon>Viridiplantae</taxon>
        <taxon>Streptophyta</taxon>
        <taxon>Charophyceae</taxon>
        <taxon>Charales</taxon>
        <taxon>Characeae</taxon>
        <taxon>Chara</taxon>
    </lineage>
</organism>
<name>A0A388JJU5_CHABU</name>
<dbReference type="Gramene" id="GBG42763">
    <property type="protein sequence ID" value="GBG42763"/>
    <property type="gene ID" value="CBR_g76242"/>
</dbReference>
<evidence type="ECO:0000256" key="1">
    <source>
        <dbReference type="SAM" id="MobiDB-lite"/>
    </source>
</evidence>
<gene>
    <name evidence="2" type="ORF">CBR_g75542</name>
    <name evidence="3" type="ORF">CBR_g76242</name>
</gene>
<reference evidence="3 4" key="1">
    <citation type="journal article" date="2018" name="Cell">
        <title>The Chara Genome: Secondary Complexity and Implications for Plant Terrestrialization.</title>
        <authorList>
            <person name="Nishiyama T."/>
            <person name="Sakayama H."/>
            <person name="Vries J.D."/>
            <person name="Buschmann H."/>
            <person name="Saint-Marcoux D."/>
            <person name="Ullrich K.K."/>
            <person name="Haas F.B."/>
            <person name="Vanderstraeten L."/>
            <person name="Becker D."/>
            <person name="Lang D."/>
            <person name="Vosolsobe S."/>
            <person name="Rombauts S."/>
            <person name="Wilhelmsson P.K.I."/>
            <person name="Janitza P."/>
            <person name="Kern R."/>
            <person name="Heyl A."/>
            <person name="Rumpler F."/>
            <person name="Villalobos L.I.A.C."/>
            <person name="Clay J.M."/>
            <person name="Skokan R."/>
            <person name="Toyoda A."/>
            <person name="Suzuki Y."/>
            <person name="Kagoshima H."/>
            <person name="Schijlen E."/>
            <person name="Tajeshwar N."/>
            <person name="Catarino B."/>
            <person name="Hetherington A.J."/>
            <person name="Saltykova A."/>
            <person name="Bonnot C."/>
            <person name="Breuninger H."/>
            <person name="Symeonidi A."/>
            <person name="Radhakrishnan G.V."/>
            <person name="Van Nieuwerburgh F."/>
            <person name="Deforce D."/>
            <person name="Chang C."/>
            <person name="Karol K.G."/>
            <person name="Hedrich R."/>
            <person name="Ulvskov P."/>
            <person name="Glockner G."/>
            <person name="Delwiche C.F."/>
            <person name="Petrasek J."/>
            <person name="Van de Peer Y."/>
            <person name="Friml J."/>
            <person name="Beilby M."/>
            <person name="Dolan L."/>
            <person name="Kohara Y."/>
            <person name="Sugano S."/>
            <person name="Fujiyama A."/>
            <person name="Delaux P.-M."/>
            <person name="Quint M."/>
            <person name="TheiBen G."/>
            <person name="Hagemann M."/>
            <person name="Harholt J."/>
            <person name="Dunand C."/>
            <person name="Zachgo S."/>
            <person name="Langdale J."/>
            <person name="Maumus F."/>
            <person name="Straeten D.V.D."/>
            <person name="Gould S.B."/>
            <person name="Rensing S.A."/>
        </authorList>
    </citation>
    <scope>NUCLEOTIDE SEQUENCE [LARGE SCALE GENOMIC DNA]</scope>
    <source>
        <strain evidence="3 4">S276</strain>
    </source>
</reference>
<evidence type="ECO:0000313" key="3">
    <source>
        <dbReference type="EMBL" id="GBG42763.1"/>
    </source>
</evidence>
<protein>
    <submittedName>
        <fullName evidence="3">Uncharacterized protein</fullName>
    </submittedName>
</protein>
<feature type="region of interest" description="Disordered" evidence="1">
    <location>
        <begin position="1"/>
        <end position="102"/>
    </location>
</feature>
<feature type="region of interest" description="Disordered" evidence="1">
    <location>
        <begin position="528"/>
        <end position="607"/>
    </location>
</feature>
<dbReference type="EMBL" id="BFEA01002836">
    <property type="protein sequence ID" value="GBG42763.1"/>
    <property type="molecule type" value="Genomic_DNA"/>
</dbReference>
<sequence>MVDTRTGTSTSPYTAKQDAKTAAILKERREKEEAKKKALIEEQVAKLKKIEEERARERERLRKEQEEKLKAVEEEEEVEEQPPERRRRGQGGESRGTKEDQMEKKITEWVAGLSLGEEEEALMYVPREEQEAVMREWDAEEDPLKRQAIEDEKRMEWKFRLTRERKKRMQVASQAAKELEEVKKQREQMATQVDLLGKMEIMTRNIERLAQVQEKQYLFVRGQDIALRSIRLGLRDFARELATQVGSKVRARPEGTERYCTGAIEGGRLTAPKEGEARPRREPVKVKFPDPYNGKKEENFDNWEANIKTYVHLQKVSPDEHVLIAVHALRDEAASFARSLCRAANCNDDLVAYSAFTPLNDFLKLLRERFADVSRSVKTSDRLQTIHSRKWKSAKALKGVLDELVAVPDHGVTETQLVNLFHRAMPEQLRGHFFEKSQQPNMTYDALSKEVVAFEVRSMSISTFWHKDLDKGKKWKGCTISGQVKTKDRLIITLDEGSVDEVPYEQIEWGLEEEDSSVSQGKTYAAVAVGGRPQGGGGGQGQGGQASGGHTQGDQGVGGRGGNRQAGGRGQGAPQNRFGNRSPNRGNRSPNRRNRAPSWRGGGTQGCHRADLGKTWAWTSVYGNSVWIRGSAYIAVTLATSSNIVRSIERPVLLPRGQKAAAGRGSNCPYHKAMWGSECEPARNSHTTCANGRGCRLVPR</sequence>
<evidence type="ECO:0000313" key="4">
    <source>
        <dbReference type="Proteomes" id="UP000265515"/>
    </source>
</evidence>
<accession>A0A388JJU5</accession>
<comment type="caution">
    <text evidence="3">The sequence shown here is derived from an EMBL/GenBank/DDBJ whole genome shotgun (WGS) entry which is preliminary data.</text>
</comment>
<dbReference type="Proteomes" id="UP000265515">
    <property type="component" value="Unassembled WGS sequence"/>
</dbReference>
<proteinExistence type="predicted"/>
<dbReference type="Gramene" id="GBG42147">
    <property type="protein sequence ID" value="GBG42147"/>
    <property type="gene ID" value="CBR_g75542"/>
</dbReference>
<keyword evidence="4" id="KW-1185">Reference proteome</keyword>
<evidence type="ECO:0000313" key="2">
    <source>
        <dbReference type="EMBL" id="GBG42147.1"/>
    </source>
</evidence>
<feature type="compositionally biased region" description="Polar residues" evidence="1">
    <location>
        <begin position="1"/>
        <end position="14"/>
    </location>
</feature>
<dbReference type="AlphaFoldDB" id="A0A388JJU5"/>
<feature type="compositionally biased region" description="Low complexity" evidence="1">
    <location>
        <begin position="576"/>
        <end position="589"/>
    </location>
</feature>
<feature type="compositionally biased region" description="Basic and acidic residues" evidence="1">
    <location>
        <begin position="25"/>
        <end position="72"/>
    </location>
</feature>